<dbReference type="SUPFAM" id="SSF52540">
    <property type="entry name" value="P-loop containing nucleoside triphosphate hydrolases"/>
    <property type="match status" value="1"/>
</dbReference>
<dbReference type="Gene3D" id="3.40.50.300">
    <property type="entry name" value="P-loop containing nucleotide triphosphate hydrolases"/>
    <property type="match status" value="1"/>
</dbReference>
<dbReference type="SMART" id="SM00382">
    <property type="entry name" value="AAA"/>
    <property type="match status" value="1"/>
</dbReference>
<accession>A0A2G9YC00</accession>
<dbReference type="EMBL" id="PCRF01000008">
    <property type="protein sequence ID" value="PIP16765.1"/>
    <property type="molecule type" value="Genomic_DNA"/>
</dbReference>
<dbReference type="InterPro" id="IPR003593">
    <property type="entry name" value="AAA+_ATPase"/>
</dbReference>
<organism evidence="5 6">
    <name type="scientific">bacterium (Candidatus Ratteibacteria) CG23_combo_of_CG06-09_8_20_14_all_48_7</name>
    <dbReference type="NCBI Taxonomy" id="2014292"/>
    <lineage>
        <taxon>Bacteria</taxon>
        <taxon>Candidatus Ratteibacteria</taxon>
    </lineage>
</organism>
<name>A0A2G9YC00_9BACT</name>
<keyword evidence="2" id="KW-0547">Nucleotide-binding</keyword>
<dbReference type="Pfam" id="PF00005">
    <property type="entry name" value="ABC_tran"/>
    <property type="match status" value="1"/>
</dbReference>
<keyword evidence="1" id="KW-0813">Transport</keyword>
<dbReference type="PROSITE" id="PS50893">
    <property type="entry name" value="ABC_TRANSPORTER_2"/>
    <property type="match status" value="1"/>
</dbReference>
<evidence type="ECO:0000259" key="4">
    <source>
        <dbReference type="PROSITE" id="PS50893"/>
    </source>
</evidence>
<keyword evidence="3" id="KW-0067">ATP-binding</keyword>
<dbReference type="InterPro" id="IPR051782">
    <property type="entry name" value="ABC_Transporter_VariousFunc"/>
</dbReference>
<evidence type="ECO:0000256" key="2">
    <source>
        <dbReference type="ARBA" id="ARBA00022741"/>
    </source>
</evidence>
<evidence type="ECO:0000256" key="1">
    <source>
        <dbReference type="ARBA" id="ARBA00022448"/>
    </source>
</evidence>
<dbReference type="AlphaFoldDB" id="A0A2G9YC00"/>
<proteinExistence type="predicted"/>
<dbReference type="InterPro" id="IPR027417">
    <property type="entry name" value="P-loop_NTPase"/>
</dbReference>
<sequence length="224" mass="25471">MELQIKNLGKSFSQKEVLKNLHLEVGVGNLVLIVGRNGTGKTTLLRIINRLERPDTGEVLYRSEGQEKKFLCQKENRDLLFQRRMVLAPQTPIVFPGSVYQNAIYGVRIRRQKPEISVVQDLLERFDLIPAKNLPAQKASLGQKQKLSLVRALLIPCELYLLDEPDNNLDESGLKTLFDLLSYLKTRRKTILVTTSCLPRLAQLNYDHIYLLEDGKLTQGTKSG</sequence>
<protein>
    <recommendedName>
        <fullName evidence="4">ABC transporter domain-containing protein</fullName>
    </recommendedName>
</protein>
<dbReference type="GO" id="GO:0005524">
    <property type="term" value="F:ATP binding"/>
    <property type="evidence" value="ECO:0007669"/>
    <property type="project" value="UniProtKB-KW"/>
</dbReference>
<evidence type="ECO:0000256" key="3">
    <source>
        <dbReference type="ARBA" id="ARBA00022840"/>
    </source>
</evidence>
<dbReference type="InterPro" id="IPR003439">
    <property type="entry name" value="ABC_transporter-like_ATP-bd"/>
</dbReference>
<evidence type="ECO:0000313" key="6">
    <source>
        <dbReference type="Proteomes" id="UP000230392"/>
    </source>
</evidence>
<comment type="caution">
    <text evidence="5">The sequence shown here is derived from an EMBL/GenBank/DDBJ whole genome shotgun (WGS) entry which is preliminary data.</text>
</comment>
<gene>
    <name evidence="5" type="ORF">COX46_00190</name>
</gene>
<dbReference type="GO" id="GO:0016887">
    <property type="term" value="F:ATP hydrolysis activity"/>
    <property type="evidence" value="ECO:0007669"/>
    <property type="project" value="InterPro"/>
</dbReference>
<evidence type="ECO:0000313" key="5">
    <source>
        <dbReference type="EMBL" id="PIP16765.1"/>
    </source>
</evidence>
<dbReference type="PANTHER" id="PTHR42939:SF1">
    <property type="entry name" value="ABC TRANSPORTER ATP-BINDING PROTEIN ALBC-RELATED"/>
    <property type="match status" value="1"/>
</dbReference>
<feature type="domain" description="ABC transporter" evidence="4">
    <location>
        <begin position="3"/>
        <end position="224"/>
    </location>
</feature>
<dbReference type="Proteomes" id="UP000230392">
    <property type="component" value="Unassembled WGS sequence"/>
</dbReference>
<reference evidence="5 6" key="1">
    <citation type="submission" date="2017-09" db="EMBL/GenBank/DDBJ databases">
        <title>Depth-based differentiation of microbial function through sediment-hosted aquifers and enrichment of novel symbionts in the deep terrestrial subsurface.</title>
        <authorList>
            <person name="Probst A.J."/>
            <person name="Ladd B."/>
            <person name="Jarett J.K."/>
            <person name="Geller-Mcgrath D.E."/>
            <person name="Sieber C.M."/>
            <person name="Emerson J.B."/>
            <person name="Anantharaman K."/>
            <person name="Thomas B.C."/>
            <person name="Malmstrom R."/>
            <person name="Stieglmeier M."/>
            <person name="Klingl A."/>
            <person name="Woyke T."/>
            <person name="Ryan C.M."/>
            <person name="Banfield J.F."/>
        </authorList>
    </citation>
    <scope>NUCLEOTIDE SEQUENCE [LARGE SCALE GENOMIC DNA]</scope>
    <source>
        <strain evidence="5">CG23_combo_of_CG06-09_8_20_14_all_48_7</strain>
    </source>
</reference>
<dbReference type="PANTHER" id="PTHR42939">
    <property type="entry name" value="ABC TRANSPORTER ATP-BINDING PROTEIN ALBC-RELATED"/>
    <property type="match status" value="1"/>
</dbReference>